<dbReference type="PANTHER" id="PTHR46050:SF7">
    <property type="entry name" value="TETRATRICOPEPTIDE REPEAT (TPR)-LIKE SUPERFAMILY PROTEIN"/>
    <property type="match status" value="1"/>
</dbReference>
<protein>
    <submittedName>
        <fullName evidence="3">Uncharacterized protein</fullName>
    </submittedName>
</protein>
<dbReference type="Pfam" id="PF13432">
    <property type="entry name" value="TPR_16"/>
    <property type="match status" value="1"/>
</dbReference>
<sequence length="515" mass="56022">MESSVTGEPKKSRCCSLMSFIGRRRQPPPRPADSTPQSNRPPQSPKPPPPRPVGRRLTPKENPPLPVVLRSPKPSPAPATTMQIVPTPGNGLSGELERMIFDYQMANRSINSVRASSGNGTVCPQLGNIYGGARNAAKEMVTLKRGDPDKLKEMGNEELKRGRFGQALALYEEAISLAPEKAAYRSNKAAALIGMGRLIEAVAECKEAVRIDPSHGRAHHRLASLYHRLGESERAVHHYVLSQKESDPEEISRAKMLQSHIVKCIEARKLKDWQTMIKECQSAISNGADSAPKVFAWQAEALVKLSKHEEADMVLKNAPKFDPNAATSLFGAATIGHILIIQAQVDLASGRIEEAVAAAKRAAKVAQTNQEVIAVVEQTGAVASARSKGNELFGACKYSEASSAYAQGLAHDPHNALLLCNRAACRSKLGLLEEAIEDCNAALSLRPSYAKARLRRADCFAKLGRWEAALEDYEALMRDSPADEEVSRALSEARSQLEAQRSHLGLQFVENDVAR</sequence>
<dbReference type="PROSITE" id="PS50005">
    <property type="entry name" value="TPR"/>
    <property type="match status" value="2"/>
</dbReference>
<accession>A0A835QR22</accession>
<name>A0A835QR22_VANPL</name>
<evidence type="ECO:0000256" key="2">
    <source>
        <dbReference type="SAM" id="MobiDB-lite"/>
    </source>
</evidence>
<keyword evidence="4" id="KW-1185">Reference proteome</keyword>
<keyword evidence="1" id="KW-0802">TPR repeat</keyword>
<evidence type="ECO:0000313" key="3">
    <source>
        <dbReference type="EMBL" id="KAG0476248.1"/>
    </source>
</evidence>
<reference evidence="3 4" key="1">
    <citation type="journal article" date="2020" name="Nat. Food">
        <title>A phased Vanilla planifolia genome enables genetic improvement of flavour and production.</title>
        <authorList>
            <person name="Hasing T."/>
            <person name="Tang H."/>
            <person name="Brym M."/>
            <person name="Khazi F."/>
            <person name="Huang T."/>
            <person name="Chambers A.H."/>
        </authorList>
    </citation>
    <scope>NUCLEOTIDE SEQUENCE [LARGE SCALE GENOMIC DNA]</scope>
    <source>
        <tissue evidence="3">Leaf</tissue>
    </source>
</reference>
<organism evidence="3 4">
    <name type="scientific">Vanilla planifolia</name>
    <name type="common">Vanilla</name>
    <dbReference type="NCBI Taxonomy" id="51239"/>
    <lineage>
        <taxon>Eukaryota</taxon>
        <taxon>Viridiplantae</taxon>
        <taxon>Streptophyta</taxon>
        <taxon>Embryophyta</taxon>
        <taxon>Tracheophyta</taxon>
        <taxon>Spermatophyta</taxon>
        <taxon>Magnoliopsida</taxon>
        <taxon>Liliopsida</taxon>
        <taxon>Asparagales</taxon>
        <taxon>Orchidaceae</taxon>
        <taxon>Vanilloideae</taxon>
        <taxon>Vanilleae</taxon>
        <taxon>Vanilla</taxon>
    </lineage>
</organism>
<proteinExistence type="predicted"/>
<dbReference type="Pfam" id="PF00515">
    <property type="entry name" value="TPR_1"/>
    <property type="match status" value="1"/>
</dbReference>
<feature type="repeat" description="TPR" evidence="1">
    <location>
        <begin position="450"/>
        <end position="483"/>
    </location>
</feature>
<dbReference type="InterPro" id="IPR044534">
    <property type="entry name" value="TTL1-4"/>
</dbReference>
<evidence type="ECO:0000313" key="4">
    <source>
        <dbReference type="Proteomes" id="UP000636800"/>
    </source>
</evidence>
<dbReference type="SMART" id="SM00028">
    <property type="entry name" value="TPR"/>
    <property type="match status" value="7"/>
</dbReference>
<dbReference type="InterPro" id="IPR011990">
    <property type="entry name" value="TPR-like_helical_dom_sf"/>
</dbReference>
<dbReference type="Proteomes" id="UP000636800">
    <property type="component" value="Chromosome 6"/>
</dbReference>
<dbReference type="OrthoDB" id="781454at2759"/>
<feature type="compositionally biased region" description="Pro residues" evidence="2">
    <location>
        <begin position="42"/>
        <end position="52"/>
    </location>
</feature>
<dbReference type="PANTHER" id="PTHR46050">
    <property type="entry name" value="TPR REPEAT-CONTAINING THIOREDOXIN"/>
    <property type="match status" value="1"/>
</dbReference>
<dbReference type="AlphaFoldDB" id="A0A835QR22"/>
<gene>
    <name evidence="3" type="ORF">HPP92_013089</name>
</gene>
<dbReference type="GO" id="GO:0005737">
    <property type="term" value="C:cytoplasm"/>
    <property type="evidence" value="ECO:0007669"/>
    <property type="project" value="TreeGrafter"/>
</dbReference>
<feature type="region of interest" description="Disordered" evidence="2">
    <location>
        <begin position="1"/>
        <end position="91"/>
    </location>
</feature>
<dbReference type="EMBL" id="JADCNL010000006">
    <property type="protein sequence ID" value="KAG0476248.1"/>
    <property type="molecule type" value="Genomic_DNA"/>
</dbReference>
<dbReference type="InterPro" id="IPR019734">
    <property type="entry name" value="TPR_rpt"/>
</dbReference>
<comment type="caution">
    <text evidence="3">The sequence shown here is derived from an EMBL/GenBank/DDBJ whole genome shotgun (WGS) entry which is preliminary data.</text>
</comment>
<dbReference type="SUPFAM" id="SSF48452">
    <property type="entry name" value="TPR-like"/>
    <property type="match status" value="1"/>
</dbReference>
<dbReference type="Gene3D" id="1.25.40.10">
    <property type="entry name" value="Tetratricopeptide repeat domain"/>
    <property type="match status" value="1"/>
</dbReference>
<evidence type="ECO:0000256" key="1">
    <source>
        <dbReference type="PROSITE-ProRule" id="PRU00339"/>
    </source>
</evidence>
<feature type="repeat" description="TPR" evidence="1">
    <location>
        <begin position="148"/>
        <end position="181"/>
    </location>
</feature>